<reference evidence="1" key="1">
    <citation type="submission" date="2014-09" db="EMBL/GenBank/DDBJ databases">
        <authorList>
            <person name="Magalhaes I.L.F."/>
            <person name="Oliveira U."/>
            <person name="Santos F.R."/>
            <person name="Vidigal T.H.D.A."/>
            <person name="Brescovit A.D."/>
            <person name="Santos A.J."/>
        </authorList>
    </citation>
    <scope>NUCLEOTIDE SEQUENCE</scope>
    <source>
        <tissue evidence="1">Shoot tissue taken approximately 20 cm above the soil surface</tissue>
    </source>
</reference>
<reference evidence="1" key="2">
    <citation type="journal article" date="2015" name="Data Brief">
        <title>Shoot transcriptome of the giant reed, Arundo donax.</title>
        <authorList>
            <person name="Barrero R.A."/>
            <person name="Guerrero F.D."/>
            <person name="Moolhuijzen P."/>
            <person name="Goolsby J.A."/>
            <person name="Tidwell J."/>
            <person name="Bellgard S.E."/>
            <person name="Bellgard M.I."/>
        </authorList>
    </citation>
    <scope>NUCLEOTIDE SEQUENCE</scope>
    <source>
        <tissue evidence="1">Shoot tissue taken approximately 20 cm above the soil surface</tissue>
    </source>
</reference>
<name>A0A0A9DF81_ARUDO</name>
<dbReference type="AlphaFoldDB" id="A0A0A9DF81"/>
<accession>A0A0A9DF81</accession>
<organism evidence="1">
    <name type="scientific">Arundo donax</name>
    <name type="common">Giant reed</name>
    <name type="synonym">Donax arundinaceus</name>
    <dbReference type="NCBI Taxonomy" id="35708"/>
    <lineage>
        <taxon>Eukaryota</taxon>
        <taxon>Viridiplantae</taxon>
        <taxon>Streptophyta</taxon>
        <taxon>Embryophyta</taxon>
        <taxon>Tracheophyta</taxon>
        <taxon>Spermatophyta</taxon>
        <taxon>Magnoliopsida</taxon>
        <taxon>Liliopsida</taxon>
        <taxon>Poales</taxon>
        <taxon>Poaceae</taxon>
        <taxon>PACMAD clade</taxon>
        <taxon>Arundinoideae</taxon>
        <taxon>Arundineae</taxon>
        <taxon>Arundo</taxon>
    </lineage>
</organism>
<protein>
    <submittedName>
        <fullName evidence="1">Uncharacterized protein</fullName>
    </submittedName>
</protein>
<evidence type="ECO:0000313" key="1">
    <source>
        <dbReference type="EMBL" id="JAD87239.1"/>
    </source>
</evidence>
<dbReference type="EMBL" id="GBRH01210656">
    <property type="protein sequence ID" value="JAD87239.1"/>
    <property type="molecule type" value="Transcribed_RNA"/>
</dbReference>
<sequence>MTCQQRKKEGRMISFLERKVRCLIHTQEYFHSKLASNHQIYQSISAKCRQSSKNLGHFTTFGKPVKSQKLRITAPLA</sequence>
<proteinExistence type="predicted"/>